<dbReference type="SUPFAM" id="SSF56519">
    <property type="entry name" value="Penicillin binding protein dimerisation domain"/>
    <property type="match status" value="1"/>
</dbReference>
<dbReference type="GO" id="GO:0005886">
    <property type="term" value="C:plasma membrane"/>
    <property type="evidence" value="ECO:0007669"/>
    <property type="project" value="TreeGrafter"/>
</dbReference>
<dbReference type="Pfam" id="PF03717">
    <property type="entry name" value="PBP_dimer"/>
    <property type="match status" value="1"/>
</dbReference>
<sequence>MTARAGRDTGGRPPRRRRTPADRGPGAARTPVRRPARPAGGADRPGPGDRAARDDARPDTRAGDAGRGETARRPAPAARPAEPPRTARAFSGGRSARRGGGRPPRGPRRPAFRRSDPLKRLNAGLLVIAFVLSLFAGRLVQLQTIEADVYTARAVKQRLHELELPAVRGDITDADGHPLAKTVEARAVYADPALIEPAQRQRVVAALAPLLSMDPAKVLAKISTSGSRFVYLARGVSPDQGRMVEALDLPGVDTLPEYRRIYPNDDLAASVIGFVNREGRGGAGLESAYDRQLAGVDGWQRVETSVSGQVIPMGEDSKREPVPGRGLRLTLLRDVQAKAQQAIEEQVRATGARSGSVIVMDPRTGQILALATAPGYDPNDYGRADDWSNPIVQEAYEPGSTNKVITAAAVLEKGGVTPGTVFRVPYSVRRHDRTFHDSHRHPTQRLTFSGVLATSSNVGTILASETISAQTLYDYLRAFGFGEPTRVGLPGETAGVLTPPSRWSGTDRYPISFGQTVSVNALQMASVYATIANGGVRVSPQLIAGTVEPGGRFTAAPAPAQRRVISQATAEQIIRMLEGATTVEGTAPKARIPGYRVAGKTGTAEIVNPACGCYEGGGYTASFAGFAPADDPRLVVQVVLQKPTRGSHYGGDVAAPVFRDVMAFALKTRKIPPTGGRPPKIDIYARD</sequence>
<keyword evidence="3 5" id="KW-0472">Membrane</keyword>
<feature type="compositionally biased region" description="Basic and acidic residues" evidence="4">
    <location>
        <begin position="1"/>
        <end position="10"/>
    </location>
</feature>
<dbReference type="Pfam" id="PF00905">
    <property type="entry name" value="Transpeptidase"/>
    <property type="match status" value="1"/>
</dbReference>
<comment type="caution">
    <text evidence="8">The sequence shown here is derived from an EMBL/GenBank/DDBJ whole genome shotgun (WGS) entry which is preliminary data.</text>
</comment>
<evidence type="ECO:0000313" key="9">
    <source>
        <dbReference type="Proteomes" id="UP000539313"/>
    </source>
</evidence>
<dbReference type="PANTHER" id="PTHR30627:SF1">
    <property type="entry name" value="PEPTIDOGLYCAN D,D-TRANSPEPTIDASE FTSI"/>
    <property type="match status" value="1"/>
</dbReference>
<dbReference type="EMBL" id="JACJII010000001">
    <property type="protein sequence ID" value="MBA9006506.1"/>
    <property type="molecule type" value="Genomic_DNA"/>
</dbReference>
<dbReference type="GO" id="GO:0071555">
    <property type="term" value="P:cell wall organization"/>
    <property type="evidence" value="ECO:0007669"/>
    <property type="project" value="TreeGrafter"/>
</dbReference>
<dbReference type="Gene3D" id="3.40.710.10">
    <property type="entry name" value="DD-peptidase/beta-lactamase superfamily"/>
    <property type="match status" value="1"/>
</dbReference>
<comment type="similarity">
    <text evidence="2">Belongs to the transpeptidase family.</text>
</comment>
<keyword evidence="5" id="KW-1133">Transmembrane helix</keyword>
<dbReference type="InterPro" id="IPR001460">
    <property type="entry name" value="PCN-bd_Tpept"/>
</dbReference>
<feature type="compositionally biased region" description="Low complexity" evidence="4">
    <location>
        <begin position="73"/>
        <end position="94"/>
    </location>
</feature>
<feature type="domain" description="Penicillin-binding protein dimerisation" evidence="7">
    <location>
        <begin position="164"/>
        <end position="311"/>
    </location>
</feature>
<dbReference type="InterPro" id="IPR050515">
    <property type="entry name" value="Beta-lactam/transpept"/>
</dbReference>
<dbReference type="InterPro" id="IPR012338">
    <property type="entry name" value="Beta-lactam/transpept-like"/>
</dbReference>
<reference evidence="8 9" key="1">
    <citation type="submission" date="2020-08" db="EMBL/GenBank/DDBJ databases">
        <title>Sequencing the genomes of 1000 actinobacteria strains.</title>
        <authorList>
            <person name="Klenk H.-P."/>
        </authorList>
    </citation>
    <scope>NUCLEOTIDE SEQUENCE [LARGE SCALE GENOMIC DNA]</scope>
    <source>
        <strain evidence="8 9">DSM 45823</strain>
    </source>
</reference>
<name>A0A7W3N2S7_9ACTN</name>
<dbReference type="AlphaFoldDB" id="A0A7W3N2S7"/>
<dbReference type="RefSeq" id="WP_182707396.1">
    <property type="nucleotide sequence ID" value="NZ_JACJII010000001.1"/>
</dbReference>
<dbReference type="GO" id="GO:0051301">
    <property type="term" value="P:cell division"/>
    <property type="evidence" value="ECO:0007669"/>
    <property type="project" value="UniProtKB-KW"/>
</dbReference>
<dbReference type="SUPFAM" id="SSF56601">
    <property type="entry name" value="beta-lactamase/transpeptidase-like"/>
    <property type="match status" value="1"/>
</dbReference>
<evidence type="ECO:0000259" key="6">
    <source>
        <dbReference type="Pfam" id="PF00905"/>
    </source>
</evidence>
<evidence type="ECO:0000256" key="3">
    <source>
        <dbReference type="ARBA" id="ARBA00023136"/>
    </source>
</evidence>
<dbReference type="Proteomes" id="UP000539313">
    <property type="component" value="Unassembled WGS sequence"/>
</dbReference>
<protein>
    <submittedName>
        <fullName evidence="8">Cell division protein FtsI (Penicillin-binding protein 3)</fullName>
    </submittedName>
</protein>
<evidence type="ECO:0000259" key="7">
    <source>
        <dbReference type="Pfam" id="PF03717"/>
    </source>
</evidence>
<gene>
    <name evidence="8" type="ORF">HNR21_005388</name>
</gene>
<feature type="compositionally biased region" description="Basic and acidic residues" evidence="4">
    <location>
        <begin position="46"/>
        <end position="72"/>
    </location>
</feature>
<evidence type="ECO:0000256" key="4">
    <source>
        <dbReference type="SAM" id="MobiDB-lite"/>
    </source>
</evidence>
<proteinExistence type="inferred from homology"/>
<accession>A0A7W3N2S7</accession>
<dbReference type="PANTHER" id="PTHR30627">
    <property type="entry name" value="PEPTIDOGLYCAN D,D-TRANSPEPTIDASE"/>
    <property type="match status" value="1"/>
</dbReference>
<evidence type="ECO:0000256" key="1">
    <source>
        <dbReference type="ARBA" id="ARBA00004370"/>
    </source>
</evidence>
<keyword evidence="9" id="KW-1185">Reference proteome</keyword>
<evidence type="ECO:0000256" key="5">
    <source>
        <dbReference type="SAM" id="Phobius"/>
    </source>
</evidence>
<keyword evidence="8" id="KW-0131">Cell cycle</keyword>
<feature type="domain" description="Penicillin-binding protein transpeptidase" evidence="6">
    <location>
        <begin position="355"/>
        <end position="662"/>
    </location>
</feature>
<organism evidence="8 9">
    <name type="scientific">Thermomonospora cellulosilytica</name>
    <dbReference type="NCBI Taxonomy" id="1411118"/>
    <lineage>
        <taxon>Bacteria</taxon>
        <taxon>Bacillati</taxon>
        <taxon>Actinomycetota</taxon>
        <taxon>Actinomycetes</taxon>
        <taxon>Streptosporangiales</taxon>
        <taxon>Thermomonosporaceae</taxon>
        <taxon>Thermomonospora</taxon>
    </lineage>
</organism>
<feature type="compositionally biased region" description="Basic residues" evidence="4">
    <location>
        <begin position="95"/>
        <end position="112"/>
    </location>
</feature>
<dbReference type="InterPro" id="IPR005311">
    <property type="entry name" value="PBP_dimer"/>
</dbReference>
<dbReference type="Gene3D" id="3.90.1310.10">
    <property type="entry name" value="Penicillin-binding protein 2a (Domain 2)"/>
    <property type="match status" value="1"/>
</dbReference>
<keyword evidence="5" id="KW-0812">Transmembrane</keyword>
<comment type="subcellular location">
    <subcellularLocation>
        <location evidence="1">Membrane</location>
    </subcellularLocation>
</comment>
<dbReference type="InterPro" id="IPR036138">
    <property type="entry name" value="PBP_dimer_sf"/>
</dbReference>
<feature type="region of interest" description="Disordered" evidence="4">
    <location>
        <begin position="1"/>
        <end position="115"/>
    </location>
</feature>
<evidence type="ECO:0000256" key="2">
    <source>
        <dbReference type="ARBA" id="ARBA00007171"/>
    </source>
</evidence>
<feature type="transmembrane region" description="Helical" evidence="5">
    <location>
        <begin position="121"/>
        <end position="140"/>
    </location>
</feature>
<dbReference type="Gene3D" id="1.10.150.770">
    <property type="match status" value="1"/>
</dbReference>
<dbReference type="GO" id="GO:0008658">
    <property type="term" value="F:penicillin binding"/>
    <property type="evidence" value="ECO:0007669"/>
    <property type="project" value="InterPro"/>
</dbReference>
<dbReference type="Gene3D" id="3.30.450.330">
    <property type="match status" value="1"/>
</dbReference>
<keyword evidence="8" id="KW-0132">Cell division</keyword>
<evidence type="ECO:0000313" key="8">
    <source>
        <dbReference type="EMBL" id="MBA9006506.1"/>
    </source>
</evidence>